<evidence type="ECO:0000313" key="2">
    <source>
        <dbReference type="Proteomes" id="UP001217089"/>
    </source>
</evidence>
<dbReference type="EMBL" id="JARBDR010000921">
    <property type="protein sequence ID" value="KAJ8299333.1"/>
    <property type="molecule type" value="Genomic_DNA"/>
</dbReference>
<dbReference type="Proteomes" id="UP001217089">
    <property type="component" value="Unassembled WGS sequence"/>
</dbReference>
<proteinExistence type="predicted"/>
<evidence type="ECO:0000313" key="1">
    <source>
        <dbReference type="EMBL" id="KAJ8299333.1"/>
    </source>
</evidence>
<keyword evidence="2" id="KW-1185">Reference proteome</keyword>
<accession>A0ABQ9E1J8</accession>
<comment type="caution">
    <text evidence="1">The sequence shown here is derived from an EMBL/GenBank/DDBJ whole genome shotgun (WGS) entry which is preliminary data.</text>
</comment>
<organism evidence="1 2">
    <name type="scientific">Tegillarca granosa</name>
    <name type="common">Malaysian cockle</name>
    <name type="synonym">Anadara granosa</name>
    <dbReference type="NCBI Taxonomy" id="220873"/>
    <lineage>
        <taxon>Eukaryota</taxon>
        <taxon>Metazoa</taxon>
        <taxon>Spiralia</taxon>
        <taxon>Lophotrochozoa</taxon>
        <taxon>Mollusca</taxon>
        <taxon>Bivalvia</taxon>
        <taxon>Autobranchia</taxon>
        <taxon>Pteriomorphia</taxon>
        <taxon>Arcoida</taxon>
        <taxon>Arcoidea</taxon>
        <taxon>Arcidae</taxon>
        <taxon>Tegillarca</taxon>
    </lineage>
</organism>
<gene>
    <name evidence="1" type="ORF">KUTeg_023393</name>
</gene>
<sequence length="89" mass="10349">MYSTVSCCVINEGDAINIYVVKTPYKDLIYFNDRRALCLFLALVVQNTNYTSKIQTEKRKFPDHNKYYLEQGGPKPLKNSFHMFCKTIG</sequence>
<reference evidence="1 2" key="1">
    <citation type="submission" date="2022-12" db="EMBL/GenBank/DDBJ databases">
        <title>Chromosome-level genome of Tegillarca granosa.</title>
        <authorList>
            <person name="Kim J."/>
        </authorList>
    </citation>
    <scope>NUCLEOTIDE SEQUENCE [LARGE SCALE GENOMIC DNA]</scope>
    <source>
        <strain evidence="1">Teg-2019</strain>
        <tissue evidence="1">Adductor muscle</tissue>
    </source>
</reference>
<name>A0ABQ9E1J8_TEGGR</name>
<protein>
    <submittedName>
        <fullName evidence="1">Uncharacterized protein</fullName>
    </submittedName>
</protein>